<dbReference type="PRINTS" id="PR00455">
    <property type="entry name" value="HTHTETR"/>
</dbReference>
<keyword evidence="2 4" id="KW-0238">DNA-binding</keyword>
<dbReference type="PROSITE" id="PS50977">
    <property type="entry name" value="HTH_TETR_2"/>
    <property type="match status" value="1"/>
</dbReference>
<dbReference type="PANTHER" id="PTHR30055">
    <property type="entry name" value="HTH-TYPE TRANSCRIPTIONAL REGULATOR RUTR"/>
    <property type="match status" value="1"/>
</dbReference>
<feature type="domain" description="HTH tetR-type" evidence="5">
    <location>
        <begin position="4"/>
        <end position="64"/>
    </location>
</feature>
<keyword evidence="3" id="KW-0804">Transcription</keyword>
<dbReference type="InterPro" id="IPR001647">
    <property type="entry name" value="HTH_TetR"/>
</dbReference>
<evidence type="ECO:0000313" key="7">
    <source>
        <dbReference type="Proteomes" id="UP000198327"/>
    </source>
</evidence>
<dbReference type="AlphaFoldDB" id="A0A239DVK4"/>
<dbReference type="GO" id="GO:0000976">
    <property type="term" value="F:transcription cis-regulatory region binding"/>
    <property type="evidence" value="ECO:0007669"/>
    <property type="project" value="TreeGrafter"/>
</dbReference>
<reference evidence="7" key="1">
    <citation type="submission" date="2017-06" db="EMBL/GenBank/DDBJ databases">
        <authorList>
            <person name="Varghese N."/>
            <person name="Submissions S."/>
        </authorList>
    </citation>
    <scope>NUCLEOTIDE SEQUENCE [LARGE SCALE GENOMIC DNA]</scope>
    <source>
        <strain evidence="7">JCM 23211</strain>
    </source>
</reference>
<dbReference type="SUPFAM" id="SSF46689">
    <property type="entry name" value="Homeodomain-like"/>
    <property type="match status" value="1"/>
</dbReference>
<accession>A0A239DVK4</accession>
<dbReference type="Gene3D" id="1.10.357.10">
    <property type="entry name" value="Tetracycline Repressor, domain 2"/>
    <property type="match status" value="1"/>
</dbReference>
<evidence type="ECO:0000256" key="1">
    <source>
        <dbReference type="ARBA" id="ARBA00023015"/>
    </source>
</evidence>
<feature type="DNA-binding region" description="H-T-H motif" evidence="4">
    <location>
        <begin position="27"/>
        <end position="46"/>
    </location>
</feature>
<evidence type="ECO:0000256" key="4">
    <source>
        <dbReference type="PROSITE-ProRule" id="PRU00335"/>
    </source>
</evidence>
<dbReference type="STRING" id="398843.A3K89_04580"/>
<dbReference type="InterPro" id="IPR009057">
    <property type="entry name" value="Homeodomain-like_sf"/>
</dbReference>
<dbReference type="EMBL" id="FZOW01000002">
    <property type="protein sequence ID" value="SNS36269.1"/>
    <property type="molecule type" value="Genomic_DNA"/>
</dbReference>
<proteinExistence type="predicted"/>
<name>A0A239DVK4_9NOCA</name>
<dbReference type="InterPro" id="IPR050109">
    <property type="entry name" value="HTH-type_TetR-like_transc_reg"/>
</dbReference>
<dbReference type="GO" id="GO:0003700">
    <property type="term" value="F:DNA-binding transcription factor activity"/>
    <property type="evidence" value="ECO:0007669"/>
    <property type="project" value="TreeGrafter"/>
</dbReference>
<dbReference type="Proteomes" id="UP000198327">
    <property type="component" value="Unassembled WGS sequence"/>
</dbReference>
<protein>
    <submittedName>
        <fullName evidence="6">DNA-binding transcriptional regulator, AcrR family</fullName>
    </submittedName>
</protein>
<gene>
    <name evidence="6" type="ORF">SAMN05421642_10253</name>
</gene>
<dbReference type="PANTHER" id="PTHR30055:SF234">
    <property type="entry name" value="HTH-TYPE TRANSCRIPTIONAL REGULATOR BETI"/>
    <property type="match status" value="1"/>
</dbReference>
<evidence type="ECO:0000313" key="6">
    <source>
        <dbReference type="EMBL" id="SNS36269.1"/>
    </source>
</evidence>
<evidence type="ECO:0000256" key="3">
    <source>
        <dbReference type="ARBA" id="ARBA00023163"/>
    </source>
</evidence>
<organism evidence="6 7">
    <name type="scientific">Rhodococcoides kyotonense</name>
    <dbReference type="NCBI Taxonomy" id="398843"/>
    <lineage>
        <taxon>Bacteria</taxon>
        <taxon>Bacillati</taxon>
        <taxon>Actinomycetota</taxon>
        <taxon>Actinomycetes</taxon>
        <taxon>Mycobacteriales</taxon>
        <taxon>Nocardiaceae</taxon>
        <taxon>Rhodococcoides</taxon>
    </lineage>
</organism>
<evidence type="ECO:0000259" key="5">
    <source>
        <dbReference type="PROSITE" id="PS50977"/>
    </source>
</evidence>
<dbReference type="Pfam" id="PF00440">
    <property type="entry name" value="TetR_N"/>
    <property type="match status" value="1"/>
</dbReference>
<sequence length="193" mass="21180">MVGMRSRQKILNATLRLIEANGFEGVNVAAVATAAGVSRQTVYSIFGSREEVVSQAMAGLTLEVLGGIQKSVESADTAFDYIAEVIVAGRTAVRTHPVLAALLVAEHGNPVFDAGMIARAKPVARQLFEPMIERNLLQRNDLDDVVELVVRFGLSVISFDSDTVRTDENLREFLRRWLEPALMRFAPVRGKLQ</sequence>
<keyword evidence="7" id="KW-1185">Reference proteome</keyword>
<evidence type="ECO:0000256" key="2">
    <source>
        <dbReference type="ARBA" id="ARBA00023125"/>
    </source>
</evidence>
<keyword evidence="1" id="KW-0805">Transcription regulation</keyword>